<dbReference type="AlphaFoldDB" id="A0A8H4M260"/>
<evidence type="ECO:0000256" key="3">
    <source>
        <dbReference type="ARBA" id="ARBA00022617"/>
    </source>
</evidence>
<evidence type="ECO:0000256" key="8">
    <source>
        <dbReference type="PIRSR" id="PIRSR602401-1"/>
    </source>
</evidence>
<keyword evidence="5 9" id="KW-0560">Oxidoreductase</keyword>
<dbReference type="SUPFAM" id="SSF48264">
    <property type="entry name" value="Cytochrome P450"/>
    <property type="match status" value="1"/>
</dbReference>
<keyword evidence="3 8" id="KW-0349">Heme</keyword>
<dbReference type="PANTHER" id="PTHR46300:SF1">
    <property type="entry name" value="P450, PUTATIVE (EUROFUNG)-RELATED"/>
    <property type="match status" value="1"/>
</dbReference>
<dbReference type="EMBL" id="JAAAPX010000248">
    <property type="protein sequence ID" value="KAF4226425.1"/>
    <property type="molecule type" value="Genomic_DNA"/>
</dbReference>
<dbReference type="Gene3D" id="1.10.630.10">
    <property type="entry name" value="Cytochrome P450"/>
    <property type="match status" value="1"/>
</dbReference>
<dbReference type="PRINTS" id="PR00463">
    <property type="entry name" value="EP450I"/>
</dbReference>
<evidence type="ECO:0000256" key="6">
    <source>
        <dbReference type="ARBA" id="ARBA00023004"/>
    </source>
</evidence>
<dbReference type="InterPro" id="IPR002401">
    <property type="entry name" value="Cyt_P450_E_grp-I"/>
</dbReference>
<gene>
    <name evidence="10" type="ORF">CNMCM6805_004604</name>
</gene>
<dbReference type="Pfam" id="PF00067">
    <property type="entry name" value="p450"/>
    <property type="match status" value="1"/>
</dbReference>
<dbReference type="GO" id="GO:0016705">
    <property type="term" value="F:oxidoreductase activity, acting on paired donors, with incorporation or reduction of molecular oxygen"/>
    <property type="evidence" value="ECO:0007669"/>
    <property type="project" value="InterPro"/>
</dbReference>
<evidence type="ECO:0000256" key="2">
    <source>
        <dbReference type="ARBA" id="ARBA00010617"/>
    </source>
</evidence>
<reference evidence="10" key="1">
    <citation type="journal article" date="2020" name="bioRxiv">
        <title>Genomic and phenotypic heterogeneity of clinical isolates of the human pathogens Aspergillus fumigatus, Aspergillus lentulus and Aspergillus fumigatiaffinis.</title>
        <authorList>
            <person name="dos Santos R.A.C."/>
            <person name="Steenwyk J.L."/>
            <person name="Rivero-Menendez O."/>
            <person name="Mead M.E."/>
            <person name="Silva L.P."/>
            <person name="Bastos R.W."/>
            <person name="Alastruey-Izquierdo A."/>
            <person name="Goldman G.H."/>
            <person name="Rokas A."/>
        </authorList>
    </citation>
    <scope>NUCLEOTIDE SEQUENCE</scope>
    <source>
        <strain evidence="10">CNM-CM6805</strain>
    </source>
</reference>
<protein>
    <recommendedName>
        <fullName evidence="12">Cytochrome P450</fullName>
    </recommendedName>
</protein>
<dbReference type="PANTHER" id="PTHR46300">
    <property type="entry name" value="P450, PUTATIVE (EUROFUNG)-RELATED-RELATED"/>
    <property type="match status" value="1"/>
</dbReference>
<sequence length="573" mass="65068">MFTTSRWPLAVPSSSSFHLSAIAGLVFLRVNMSYSKFSQGSSPFQRFLSGPFSSQSSWAGAVLLGVALLALIRHVRGSKSSGSQLPLPPGPPGLPVIGNLLQAPKEAPWKKYKEWSNKYGPIMSIRNGQNVFIIITSFDIVKDFLEKNNSVFSSRPHLVVIERASGGLATSFLPYGPQWNSHRLLRGNVLKPAMAVKYRPVLDTESKQMLHEVLSMNNLPQTLRRQAASTFLTIAYGYRLPIEPPEIQEMEELVSYMATISEACFRGTSVLAEFFPFAQYLPGNSWWKEEADKIAAKLTRFYVQKWRAGLETSAWNWTKEYNVHKEAQPMDELERAYTIGSIYEASLTPFEILLIVILAALYNPEETRRIQRAIDAVVGGANRMPESSDMAQLPQILFFVHEALRWRPFSPLAAPRAVSKEVEYQGYRIPKGATIVVNQWAMDHDENIFADPFKFRYSRWEEKPDLPHISFGFGLRGCPGQHLAREYLFISVARLLWAFDFNHPTVNGEVVVQDLEKLFCPRTPIAFFNQVPYSFKVDITPRDEKREALIEREWEGAEKDVNVLLDRVMPLPN</sequence>
<comment type="similarity">
    <text evidence="2 9">Belongs to the cytochrome P450 family.</text>
</comment>
<dbReference type="GO" id="GO:0005506">
    <property type="term" value="F:iron ion binding"/>
    <property type="evidence" value="ECO:0007669"/>
    <property type="project" value="InterPro"/>
</dbReference>
<evidence type="ECO:0000256" key="9">
    <source>
        <dbReference type="RuleBase" id="RU000461"/>
    </source>
</evidence>
<dbReference type="OrthoDB" id="1470350at2759"/>
<dbReference type="Proteomes" id="UP000653565">
    <property type="component" value="Unassembled WGS sequence"/>
</dbReference>
<evidence type="ECO:0000313" key="11">
    <source>
        <dbReference type="Proteomes" id="UP000653565"/>
    </source>
</evidence>
<dbReference type="GO" id="GO:0044283">
    <property type="term" value="P:small molecule biosynthetic process"/>
    <property type="evidence" value="ECO:0007669"/>
    <property type="project" value="UniProtKB-ARBA"/>
</dbReference>
<keyword evidence="4 8" id="KW-0479">Metal-binding</keyword>
<evidence type="ECO:0000256" key="7">
    <source>
        <dbReference type="ARBA" id="ARBA00023033"/>
    </source>
</evidence>
<dbReference type="GO" id="GO:0004497">
    <property type="term" value="F:monooxygenase activity"/>
    <property type="evidence" value="ECO:0007669"/>
    <property type="project" value="UniProtKB-KW"/>
</dbReference>
<keyword evidence="6 8" id="KW-0408">Iron</keyword>
<dbReference type="CDD" id="cd11065">
    <property type="entry name" value="CYP64-like"/>
    <property type="match status" value="1"/>
</dbReference>
<name>A0A8H4M260_9EURO</name>
<evidence type="ECO:0000313" key="10">
    <source>
        <dbReference type="EMBL" id="KAF4226425.1"/>
    </source>
</evidence>
<evidence type="ECO:0008006" key="12">
    <source>
        <dbReference type="Google" id="ProtNLM"/>
    </source>
</evidence>
<dbReference type="InterPro" id="IPR050364">
    <property type="entry name" value="Cytochrome_P450_fung"/>
</dbReference>
<dbReference type="InterPro" id="IPR036396">
    <property type="entry name" value="Cyt_P450_sf"/>
</dbReference>
<dbReference type="InterPro" id="IPR017972">
    <property type="entry name" value="Cyt_P450_CS"/>
</dbReference>
<dbReference type="InterPro" id="IPR001128">
    <property type="entry name" value="Cyt_P450"/>
</dbReference>
<keyword evidence="11" id="KW-1185">Reference proteome</keyword>
<proteinExistence type="inferred from homology"/>
<dbReference type="PROSITE" id="PS00086">
    <property type="entry name" value="CYTOCHROME_P450"/>
    <property type="match status" value="1"/>
</dbReference>
<keyword evidence="7 9" id="KW-0503">Monooxygenase</keyword>
<dbReference type="GO" id="GO:0020037">
    <property type="term" value="F:heme binding"/>
    <property type="evidence" value="ECO:0007669"/>
    <property type="project" value="InterPro"/>
</dbReference>
<organism evidence="10 11">
    <name type="scientific">Aspergillus fumigatiaffinis</name>
    <dbReference type="NCBI Taxonomy" id="340414"/>
    <lineage>
        <taxon>Eukaryota</taxon>
        <taxon>Fungi</taxon>
        <taxon>Dikarya</taxon>
        <taxon>Ascomycota</taxon>
        <taxon>Pezizomycotina</taxon>
        <taxon>Eurotiomycetes</taxon>
        <taxon>Eurotiomycetidae</taxon>
        <taxon>Eurotiales</taxon>
        <taxon>Aspergillaceae</taxon>
        <taxon>Aspergillus</taxon>
        <taxon>Aspergillus subgen. Fumigati</taxon>
    </lineage>
</organism>
<feature type="binding site" description="axial binding residue" evidence="8">
    <location>
        <position position="478"/>
    </location>
    <ligand>
        <name>heme</name>
        <dbReference type="ChEBI" id="CHEBI:30413"/>
    </ligand>
    <ligandPart>
        <name>Fe</name>
        <dbReference type="ChEBI" id="CHEBI:18248"/>
    </ligandPart>
</feature>
<evidence type="ECO:0000256" key="4">
    <source>
        <dbReference type="ARBA" id="ARBA00022723"/>
    </source>
</evidence>
<accession>A0A8H4M260</accession>
<evidence type="ECO:0000256" key="5">
    <source>
        <dbReference type="ARBA" id="ARBA00023002"/>
    </source>
</evidence>
<reference evidence="10" key="2">
    <citation type="submission" date="2020-04" db="EMBL/GenBank/DDBJ databases">
        <authorList>
            <person name="Santos R.A.C."/>
            <person name="Steenwyk J.L."/>
            <person name="Rivero-Menendez O."/>
            <person name="Mead M.E."/>
            <person name="Silva L.P."/>
            <person name="Bastos R.W."/>
            <person name="Alastruey-Izquierdo A."/>
            <person name="Goldman G.H."/>
            <person name="Rokas A."/>
        </authorList>
    </citation>
    <scope>NUCLEOTIDE SEQUENCE</scope>
    <source>
        <strain evidence="10">CNM-CM6805</strain>
    </source>
</reference>
<comment type="caution">
    <text evidence="10">The sequence shown here is derived from an EMBL/GenBank/DDBJ whole genome shotgun (WGS) entry which is preliminary data.</text>
</comment>
<evidence type="ECO:0000256" key="1">
    <source>
        <dbReference type="ARBA" id="ARBA00001971"/>
    </source>
</evidence>
<comment type="cofactor">
    <cofactor evidence="1 8">
        <name>heme</name>
        <dbReference type="ChEBI" id="CHEBI:30413"/>
    </cofactor>
</comment>